<proteinExistence type="predicted"/>
<reference evidence="1" key="1">
    <citation type="submission" date="2018-02" db="EMBL/GenBank/DDBJ databases">
        <title>Rhizophora mucronata_Transcriptome.</title>
        <authorList>
            <person name="Meera S.P."/>
            <person name="Sreeshan A."/>
            <person name="Augustine A."/>
        </authorList>
    </citation>
    <scope>NUCLEOTIDE SEQUENCE</scope>
    <source>
        <tissue evidence="1">Leaf</tissue>
    </source>
</reference>
<organism evidence="1">
    <name type="scientific">Rhizophora mucronata</name>
    <name type="common">Asiatic mangrove</name>
    <dbReference type="NCBI Taxonomy" id="61149"/>
    <lineage>
        <taxon>Eukaryota</taxon>
        <taxon>Viridiplantae</taxon>
        <taxon>Streptophyta</taxon>
        <taxon>Embryophyta</taxon>
        <taxon>Tracheophyta</taxon>
        <taxon>Spermatophyta</taxon>
        <taxon>Magnoliopsida</taxon>
        <taxon>eudicotyledons</taxon>
        <taxon>Gunneridae</taxon>
        <taxon>Pentapetalae</taxon>
        <taxon>rosids</taxon>
        <taxon>fabids</taxon>
        <taxon>Malpighiales</taxon>
        <taxon>Rhizophoraceae</taxon>
        <taxon>Rhizophora</taxon>
    </lineage>
</organism>
<dbReference type="AlphaFoldDB" id="A0A2P2MDM5"/>
<accession>A0A2P2MDM5</accession>
<name>A0A2P2MDM5_RHIMU</name>
<protein>
    <submittedName>
        <fullName evidence="1">Ethylene receptor isoform X2</fullName>
    </submittedName>
</protein>
<dbReference type="EMBL" id="GGEC01047871">
    <property type="protein sequence ID" value="MBX28355.1"/>
    <property type="molecule type" value="Transcribed_RNA"/>
</dbReference>
<sequence length="69" mass="7623">MLPSFENFTALPTMFNIVCIRRFSSPIAYSGKSGAKFNVICSFFTEAIGLIKLRTSPKIACRLKVSKSS</sequence>
<keyword evidence="1" id="KW-0675">Receptor</keyword>
<evidence type="ECO:0000313" key="1">
    <source>
        <dbReference type="EMBL" id="MBX28355.1"/>
    </source>
</evidence>